<reference evidence="2" key="1">
    <citation type="submission" date="2021-06" db="EMBL/GenBank/DDBJ databases">
        <authorList>
            <person name="Gannon L."/>
            <person name="Redgwell R T."/>
            <person name="Michniewski S."/>
            <person name="Harrison D C."/>
            <person name="Millard A."/>
        </authorList>
    </citation>
    <scope>NUCLEOTIDE SEQUENCE</scope>
</reference>
<keyword evidence="1" id="KW-0812">Transmembrane</keyword>
<protein>
    <submittedName>
        <fullName evidence="2">Uncharacterized protein</fullName>
    </submittedName>
</protein>
<name>A0A8D9CC56_9VIRU</name>
<organism evidence="2">
    <name type="scientific">uncultured marine phage</name>
    <dbReference type="NCBI Taxonomy" id="707152"/>
    <lineage>
        <taxon>Viruses</taxon>
        <taxon>environmental samples</taxon>
    </lineage>
</organism>
<feature type="transmembrane region" description="Helical" evidence="1">
    <location>
        <begin position="47"/>
        <end position="65"/>
    </location>
</feature>
<keyword evidence="1" id="KW-1133">Transmembrane helix</keyword>
<sequence>MDIITRLGILWMWGVALFSPVMAIFIFTHLEIWKDPQYGGNPDSNPIWLGIMFIGFTVWFWYMIIMDFKEQNKELEK</sequence>
<keyword evidence="1" id="KW-0472">Membrane</keyword>
<dbReference type="EMBL" id="OU342829">
    <property type="protein sequence ID" value="CAG7581331.1"/>
    <property type="molecule type" value="Genomic_DNA"/>
</dbReference>
<gene>
    <name evidence="2" type="ORF">SLAVMIC_00789</name>
</gene>
<evidence type="ECO:0000313" key="2">
    <source>
        <dbReference type="EMBL" id="CAG7581331.1"/>
    </source>
</evidence>
<accession>A0A8D9CC56</accession>
<feature type="transmembrane region" description="Helical" evidence="1">
    <location>
        <begin position="7"/>
        <end position="27"/>
    </location>
</feature>
<evidence type="ECO:0000256" key="1">
    <source>
        <dbReference type="SAM" id="Phobius"/>
    </source>
</evidence>
<proteinExistence type="predicted"/>